<feature type="region of interest" description="Disordered" evidence="1">
    <location>
        <begin position="351"/>
        <end position="379"/>
    </location>
</feature>
<dbReference type="EMBL" id="BOPH01000097">
    <property type="protein sequence ID" value="GIJ72135.1"/>
    <property type="molecule type" value="Genomic_DNA"/>
</dbReference>
<dbReference type="Proteomes" id="UP000635606">
    <property type="component" value="Unassembled WGS sequence"/>
</dbReference>
<protein>
    <recommendedName>
        <fullName evidence="2">THIF-type NAD/FAD binding fold domain-containing protein</fullName>
    </recommendedName>
</protein>
<dbReference type="InterPro" id="IPR000594">
    <property type="entry name" value="ThiF_NAD_FAD-bd"/>
</dbReference>
<evidence type="ECO:0000259" key="2">
    <source>
        <dbReference type="Pfam" id="PF00899"/>
    </source>
</evidence>
<name>A0A8J4A1G5_9ACTN</name>
<dbReference type="Gene3D" id="3.40.50.720">
    <property type="entry name" value="NAD(P)-binding Rossmann-like Domain"/>
    <property type="match status" value="1"/>
</dbReference>
<dbReference type="PANTHER" id="PTHR43267:SF3">
    <property type="entry name" value="THIF PROTEIN"/>
    <property type="match status" value="1"/>
</dbReference>
<organism evidence="3 4">
    <name type="scientific">Virgisporangium ochraceum</name>
    <dbReference type="NCBI Taxonomy" id="65505"/>
    <lineage>
        <taxon>Bacteria</taxon>
        <taxon>Bacillati</taxon>
        <taxon>Actinomycetota</taxon>
        <taxon>Actinomycetes</taxon>
        <taxon>Micromonosporales</taxon>
        <taxon>Micromonosporaceae</taxon>
        <taxon>Virgisporangium</taxon>
    </lineage>
</organism>
<proteinExistence type="predicted"/>
<accession>A0A8J4A1G5</accession>
<evidence type="ECO:0000313" key="4">
    <source>
        <dbReference type="Proteomes" id="UP000635606"/>
    </source>
</evidence>
<dbReference type="Gene3D" id="3.40.109.10">
    <property type="entry name" value="NADH Oxidase"/>
    <property type="match status" value="1"/>
</dbReference>
<dbReference type="GO" id="GO:0016491">
    <property type="term" value="F:oxidoreductase activity"/>
    <property type="evidence" value="ECO:0007669"/>
    <property type="project" value="InterPro"/>
</dbReference>
<feature type="region of interest" description="Disordered" evidence="1">
    <location>
        <begin position="438"/>
        <end position="511"/>
    </location>
</feature>
<feature type="compositionally biased region" description="Low complexity" evidence="1">
    <location>
        <begin position="494"/>
        <end position="504"/>
    </location>
</feature>
<dbReference type="NCBIfam" id="NF005901">
    <property type="entry name" value="PRK07877.1"/>
    <property type="match status" value="1"/>
</dbReference>
<dbReference type="AlphaFoldDB" id="A0A8J4A1G5"/>
<keyword evidence="4" id="KW-1185">Reference proteome</keyword>
<dbReference type="PANTHER" id="PTHR43267">
    <property type="entry name" value="TRNA THREONYLCARBAMOYLADENOSINE DEHYDRATASE"/>
    <property type="match status" value="1"/>
</dbReference>
<dbReference type="SUPFAM" id="SSF69572">
    <property type="entry name" value="Activating enzymes of the ubiquitin-like proteins"/>
    <property type="match status" value="1"/>
</dbReference>
<dbReference type="InterPro" id="IPR000415">
    <property type="entry name" value="Nitroreductase-like"/>
</dbReference>
<evidence type="ECO:0000313" key="3">
    <source>
        <dbReference type="EMBL" id="GIJ72135.1"/>
    </source>
</evidence>
<dbReference type="CDD" id="cd01483">
    <property type="entry name" value="E1_enzyme_family"/>
    <property type="match status" value="1"/>
</dbReference>
<dbReference type="RefSeq" id="WP_203931992.1">
    <property type="nucleotide sequence ID" value="NZ_BOPH01000097.1"/>
</dbReference>
<dbReference type="InterPro" id="IPR035985">
    <property type="entry name" value="Ubiquitin-activating_enz"/>
</dbReference>
<dbReference type="SUPFAM" id="SSF55469">
    <property type="entry name" value="FMN-dependent nitroreductase-like"/>
    <property type="match status" value="1"/>
</dbReference>
<dbReference type="InterPro" id="IPR045886">
    <property type="entry name" value="ThiF/MoeB/HesA"/>
</dbReference>
<feature type="compositionally biased region" description="Basic residues" evidence="1">
    <location>
        <begin position="474"/>
        <end position="493"/>
    </location>
</feature>
<sequence>MTAPWRPVLADADGLPALRRGHAVTGTHDTITDQLAELVTGRSPQLSARPDLVTSAVADHLAGVPAAEYGTWVLYPWIGRLVHVLPEAEFREVRHDRNRYKITAAEQEALAARRIGVIGLSVGAAVAVTLAQEGVGRQFRLADPDHVSLSNTNRLRASVADLGVAKVVLAARQMYEIDPYLDIRIWPAGLDADTADGFLTGLDLVLEECDDVVLKVLARERARAHRIPVIMETNERGMLDIERYDLEPDRPVLHGLLGGLAAADLAGLTPRERIPVVLAILGGSDHSPRFGPSLLEIGETIGSWPQLASGVALGAATATDAARRLLLGDLPVSGRFYVDLDRLVAAGAEAPLPPLPEPADAPAETPETPDLPLPERGAPLDEEGMRRLVALGVRAPSGGNAQPWHFTAAPGLLRCRIDARRPSTLLDRDRTATHLAIGAASRTSCSAPPRPATAPRPGRSPTRRTPDWSASCASRRRPTCRSPRWPRRSRSARRTAGAATDARSPTPTPPR</sequence>
<gene>
    <name evidence="3" type="ORF">Voc01_070520</name>
</gene>
<dbReference type="GO" id="GO:0061504">
    <property type="term" value="P:cyclic threonylcarbamoyladenosine biosynthetic process"/>
    <property type="evidence" value="ECO:0007669"/>
    <property type="project" value="TreeGrafter"/>
</dbReference>
<feature type="domain" description="THIF-type NAD/FAD binding fold" evidence="2">
    <location>
        <begin position="97"/>
        <end position="231"/>
    </location>
</feature>
<dbReference type="GO" id="GO:0061503">
    <property type="term" value="F:tRNA threonylcarbamoyladenosine dehydratase"/>
    <property type="evidence" value="ECO:0007669"/>
    <property type="project" value="TreeGrafter"/>
</dbReference>
<dbReference type="GO" id="GO:0008641">
    <property type="term" value="F:ubiquitin-like modifier activating enzyme activity"/>
    <property type="evidence" value="ECO:0007669"/>
    <property type="project" value="InterPro"/>
</dbReference>
<reference evidence="3" key="1">
    <citation type="submission" date="2021-01" db="EMBL/GenBank/DDBJ databases">
        <title>Whole genome shotgun sequence of Virgisporangium ochraceum NBRC 16418.</title>
        <authorList>
            <person name="Komaki H."/>
            <person name="Tamura T."/>
        </authorList>
    </citation>
    <scope>NUCLEOTIDE SEQUENCE</scope>
    <source>
        <strain evidence="3">NBRC 16418</strain>
    </source>
</reference>
<comment type="caution">
    <text evidence="3">The sequence shown here is derived from an EMBL/GenBank/DDBJ whole genome shotgun (WGS) entry which is preliminary data.</text>
</comment>
<evidence type="ECO:0000256" key="1">
    <source>
        <dbReference type="SAM" id="MobiDB-lite"/>
    </source>
</evidence>
<feature type="compositionally biased region" description="Low complexity" evidence="1">
    <location>
        <begin position="360"/>
        <end position="370"/>
    </location>
</feature>
<dbReference type="Pfam" id="PF00899">
    <property type="entry name" value="ThiF"/>
    <property type="match status" value="1"/>
</dbReference>